<evidence type="ECO:0000313" key="1">
    <source>
        <dbReference type="EMBL" id="KAA5598225.1"/>
    </source>
</evidence>
<protein>
    <submittedName>
        <fullName evidence="1">Uncharacterized protein</fullName>
    </submittedName>
</protein>
<dbReference type="AlphaFoldDB" id="A0A5M6HQS9"/>
<proteinExistence type="predicted"/>
<evidence type="ECO:0000313" key="2">
    <source>
        <dbReference type="Proteomes" id="UP000323886"/>
    </source>
</evidence>
<dbReference type="EMBL" id="VWPL01000029">
    <property type="protein sequence ID" value="KAA5598225.1"/>
    <property type="molecule type" value="Genomic_DNA"/>
</dbReference>
<sequence>MTDIFIAATSSLIMALAVSRPHEPVRLPIQADLVSFCPRAGQAAFLVVAADAVTRSAPRTVAAADAADLARAVGLLGLPDRPFYTIALASTPSRPPGPRCLREFQRDLVDRHNRDVIEPDAPPDARMIFTVTPVAVSLDFGE</sequence>
<gene>
    <name evidence="1" type="ORF">F1193_13640</name>
</gene>
<organism evidence="1 2">
    <name type="scientific">Blastochloris sulfoviridis</name>
    <dbReference type="NCBI Taxonomy" id="50712"/>
    <lineage>
        <taxon>Bacteria</taxon>
        <taxon>Pseudomonadati</taxon>
        <taxon>Pseudomonadota</taxon>
        <taxon>Alphaproteobacteria</taxon>
        <taxon>Hyphomicrobiales</taxon>
        <taxon>Blastochloridaceae</taxon>
        <taxon>Blastochloris</taxon>
    </lineage>
</organism>
<comment type="caution">
    <text evidence="1">The sequence shown here is derived from an EMBL/GenBank/DDBJ whole genome shotgun (WGS) entry which is preliminary data.</text>
</comment>
<accession>A0A5M6HQS9</accession>
<dbReference type="Proteomes" id="UP000323886">
    <property type="component" value="Unassembled WGS sequence"/>
</dbReference>
<reference evidence="1 2" key="1">
    <citation type="submission" date="2019-09" db="EMBL/GenBank/DDBJ databases">
        <title>Draft Whole-Genome sequence of Blastochloris sulfoviridis DSM 729.</title>
        <authorList>
            <person name="Meyer T.E."/>
            <person name="Kyndt J.A."/>
        </authorList>
    </citation>
    <scope>NUCLEOTIDE SEQUENCE [LARGE SCALE GENOMIC DNA]</scope>
    <source>
        <strain evidence="1 2">DSM 729</strain>
    </source>
</reference>
<keyword evidence="2" id="KW-1185">Reference proteome</keyword>
<dbReference type="RefSeq" id="WP_150098361.1">
    <property type="nucleotide sequence ID" value="NZ_VWPL01000029.1"/>
</dbReference>
<name>A0A5M6HQS9_9HYPH</name>